<reference evidence="1 2" key="1">
    <citation type="submission" date="2020-02" db="EMBL/GenBank/DDBJ databases">
        <title>Nitrogenibacter mangrovi gen. nov., sp. nov. isolated from mangrove sediment, a denitrifying betaproteobacterium.</title>
        <authorList>
            <person name="Liao H."/>
            <person name="Tian Y."/>
        </authorList>
    </citation>
    <scope>NUCLEOTIDE SEQUENCE [LARGE SCALE GENOMIC DNA]</scope>
    <source>
        <strain evidence="1 2">M9-3-2</strain>
    </source>
</reference>
<keyword evidence="2" id="KW-1185">Reference proteome</keyword>
<dbReference type="Gene3D" id="1.20.120.1490">
    <property type="match status" value="1"/>
</dbReference>
<evidence type="ECO:0000313" key="1">
    <source>
        <dbReference type="EMBL" id="QID19844.1"/>
    </source>
</evidence>
<dbReference type="AlphaFoldDB" id="A0A6C1BC31"/>
<sequence length="179" mass="18371">MMGGSGPGTTGGYGPGMMGGYGPGMMGGYGPGMMGGYGPGMMGGYGPGMMGGYGPGMMGGYGPGMMGGYGPGMMGGYGPGMMGGYGPGMMGGYYGPALSADQRKAINAIQDDVRKQHWSMMGAMMDEQAKLRDLYQSGKPDQAAIAEAYKHIGEIQRAMFQSMIEARQKIDAVLSGKQK</sequence>
<gene>
    <name evidence="1" type="ORF">G3580_13005</name>
</gene>
<dbReference type="Proteomes" id="UP000501991">
    <property type="component" value="Chromosome"/>
</dbReference>
<dbReference type="InterPro" id="IPR025961">
    <property type="entry name" value="Metal_resist"/>
</dbReference>
<evidence type="ECO:0000313" key="2">
    <source>
        <dbReference type="Proteomes" id="UP000501991"/>
    </source>
</evidence>
<dbReference type="Pfam" id="PF13801">
    <property type="entry name" value="Metal_resist"/>
    <property type="match status" value="1"/>
</dbReference>
<name>A0A6C1BC31_9RHOO</name>
<organism evidence="1 2">
    <name type="scientific">Nitrogeniibacter mangrovi</name>
    <dbReference type="NCBI Taxonomy" id="2016596"/>
    <lineage>
        <taxon>Bacteria</taxon>
        <taxon>Pseudomonadati</taxon>
        <taxon>Pseudomonadota</taxon>
        <taxon>Betaproteobacteria</taxon>
        <taxon>Rhodocyclales</taxon>
        <taxon>Zoogloeaceae</taxon>
        <taxon>Nitrogeniibacter</taxon>
    </lineage>
</organism>
<dbReference type="KEGG" id="azq:G3580_13005"/>
<proteinExistence type="predicted"/>
<dbReference type="EMBL" id="CP048836">
    <property type="protein sequence ID" value="QID19844.1"/>
    <property type="molecule type" value="Genomic_DNA"/>
</dbReference>
<protein>
    <submittedName>
        <fullName evidence="1">Periplasmic heavy metal sensor</fullName>
    </submittedName>
</protein>
<accession>A0A6C1BC31</accession>